<dbReference type="EC" id="3.1.26.3" evidence="8"/>
<evidence type="ECO:0000256" key="9">
    <source>
        <dbReference type="SAM" id="MobiDB-lite"/>
    </source>
</evidence>
<dbReference type="HAMAP" id="MF_00104">
    <property type="entry name" value="RNase_III"/>
    <property type="match status" value="1"/>
</dbReference>
<comment type="catalytic activity">
    <reaction evidence="1 8">
        <text>Endonucleolytic cleavage to 5'-phosphomonoester.</text>
        <dbReference type="EC" id="3.1.26.3"/>
    </reaction>
</comment>
<comment type="function">
    <text evidence="8">Digests double-stranded RNA. Involved in the processing of primary rRNA transcript to yield the immediate precursors to the large and small rRNAs (23S and 16S). Processes some mRNAs, and tRNAs when they are encoded in the rRNA operon. Processes pre-crRNA and tracrRNA of type II CRISPR loci if present in the organism.</text>
</comment>
<feature type="active site" evidence="8">
    <location>
        <position position="50"/>
    </location>
</feature>
<reference evidence="12 13" key="1">
    <citation type="journal article" date="2009" name="Stand. Genomic Sci.">
        <title>Complete genome sequence of Acidimicrobium ferrooxidans type strain (ICP).</title>
        <authorList>
            <person name="Clum A."/>
            <person name="Nolan M."/>
            <person name="Lang E."/>
            <person name="Glavina Del Rio T."/>
            <person name="Tice H."/>
            <person name="Copeland A."/>
            <person name="Cheng J.F."/>
            <person name="Lucas S."/>
            <person name="Chen F."/>
            <person name="Bruce D."/>
            <person name="Goodwin L."/>
            <person name="Pitluck S."/>
            <person name="Ivanova N."/>
            <person name="Mavrommatis K."/>
            <person name="Mikhailova N."/>
            <person name="Pati A."/>
            <person name="Chen A."/>
            <person name="Palaniappan K."/>
            <person name="Goker M."/>
            <person name="Spring S."/>
            <person name="Land M."/>
            <person name="Hauser L."/>
            <person name="Chang Y.J."/>
            <person name="Jeffries C.C."/>
            <person name="Chain P."/>
            <person name="Bristow J."/>
            <person name="Eisen J.A."/>
            <person name="Markowitz V."/>
            <person name="Hugenholtz P."/>
            <person name="Kyrpides N.C."/>
            <person name="Klenk H.P."/>
            <person name="Lapidus A."/>
        </authorList>
    </citation>
    <scope>NUCLEOTIDE SEQUENCE [LARGE SCALE GENOMIC DNA]</scope>
    <source>
        <strain evidence="13">DSM 10331 / JCM 15462 / NBRC 103882 / ICP</strain>
    </source>
</reference>
<evidence type="ECO:0000259" key="10">
    <source>
        <dbReference type="PROSITE" id="PS50137"/>
    </source>
</evidence>
<dbReference type="PANTHER" id="PTHR11207:SF0">
    <property type="entry name" value="RIBONUCLEASE 3"/>
    <property type="match status" value="1"/>
</dbReference>
<keyword evidence="7 8" id="KW-0694">RNA-binding</keyword>
<keyword evidence="8" id="KW-0963">Cytoplasm</keyword>
<keyword evidence="3 8" id="KW-0507">mRNA processing</keyword>
<dbReference type="PROSITE" id="PS00517">
    <property type="entry name" value="RNASE_3_1"/>
    <property type="match status" value="1"/>
</dbReference>
<comment type="subcellular location">
    <subcellularLocation>
        <location evidence="8">Cytoplasm</location>
    </subcellularLocation>
</comment>
<keyword evidence="8" id="KW-0819">tRNA processing</keyword>
<protein>
    <recommendedName>
        <fullName evidence="8">Ribonuclease 3</fullName>
        <ecNumber evidence="8">3.1.26.3</ecNumber>
    </recommendedName>
    <alternativeName>
        <fullName evidence="8">Ribonuclease III</fullName>
        <shortName evidence="8">RNase III</shortName>
    </alternativeName>
</protein>
<dbReference type="Gene3D" id="1.10.1520.10">
    <property type="entry name" value="Ribonuclease III domain"/>
    <property type="match status" value="1"/>
</dbReference>
<dbReference type="GO" id="GO:0008033">
    <property type="term" value="P:tRNA processing"/>
    <property type="evidence" value="ECO:0007669"/>
    <property type="project" value="UniProtKB-KW"/>
</dbReference>
<keyword evidence="5 8" id="KW-0255">Endonuclease</keyword>
<dbReference type="InterPro" id="IPR011907">
    <property type="entry name" value="RNase_III"/>
</dbReference>
<feature type="binding site" evidence="8">
    <location>
        <position position="114"/>
    </location>
    <ligand>
        <name>Mg(2+)</name>
        <dbReference type="ChEBI" id="CHEBI:18420"/>
    </ligand>
</feature>
<evidence type="ECO:0000256" key="1">
    <source>
        <dbReference type="ARBA" id="ARBA00000109"/>
    </source>
</evidence>
<dbReference type="InterPro" id="IPR014720">
    <property type="entry name" value="dsRBD_dom"/>
</dbReference>
<keyword evidence="8" id="KW-0460">Magnesium</keyword>
<dbReference type="STRING" id="525909.Afer_1509"/>
<dbReference type="Proteomes" id="UP000000771">
    <property type="component" value="Chromosome"/>
</dbReference>
<feature type="active site" evidence="8">
    <location>
        <position position="117"/>
    </location>
</feature>
<evidence type="ECO:0000256" key="4">
    <source>
        <dbReference type="ARBA" id="ARBA00022722"/>
    </source>
</evidence>
<evidence type="ECO:0000259" key="11">
    <source>
        <dbReference type="PROSITE" id="PS50142"/>
    </source>
</evidence>
<keyword evidence="8" id="KW-0479">Metal-binding</keyword>
<comment type="cofactor">
    <cofactor evidence="8">
        <name>Mg(2+)</name>
        <dbReference type="ChEBI" id="CHEBI:18420"/>
    </cofactor>
</comment>
<dbReference type="GO" id="GO:0006364">
    <property type="term" value="P:rRNA processing"/>
    <property type="evidence" value="ECO:0007669"/>
    <property type="project" value="UniProtKB-UniRule"/>
</dbReference>
<dbReference type="CDD" id="cd10845">
    <property type="entry name" value="DSRM_RNAse_III_family"/>
    <property type="match status" value="1"/>
</dbReference>
<accession>C7M0C4</accession>
<dbReference type="SMART" id="SM00535">
    <property type="entry name" value="RIBOc"/>
    <property type="match status" value="1"/>
</dbReference>
<dbReference type="PANTHER" id="PTHR11207">
    <property type="entry name" value="RIBONUCLEASE III"/>
    <property type="match status" value="1"/>
</dbReference>
<dbReference type="GO" id="GO:0005737">
    <property type="term" value="C:cytoplasm"/>
    <property type="evidence" value="ECO:0007669"/>
    <property type="project" value="UniProtKB-SubCell"/>
</dbReference>
<dbReference type="CDD" id="cd00593">
    <property type="entry name" value="RIBOc"/>
    <property type="match status" value="1"/>
</dbReference>
<evidence type="ECO:0000256" key="6">
    <source>
        <dbReference type="ARBA" id="ARBA00022801"/>
    </source>
</evidence>
<dbReference type="KEGG" id="afo:Afer_1509"/>
<evidence type="ECO:0000256" key="5">
    <source>
        <dbReference type="ARBA" id="ARBA00022759"/>
    </source>
</evidence>
<dbReference type="EMBL" id="CP001631">
    <property type="protein sequence ID" value="ACU54432.1"/>
    <property type="molecule type" value="Genomic_DNA"/>
</dbReference>
<dbReference type="Pfam" id="PF14622">
    <property type="entry name" value="Ribonucleas_3_3"/>
    <property type="match status" value="1"/>
</dbReference>
<feature type="region of interest" description="Disordered" evidence="9">
    <location>
        <begin position="227"/>
        <end position="263"/>
    </location>
</feature>
<feature type="domain" description="DRBM" evidence="10">
    <location>
        <begin position="155"/>
        <end position="223"/>
    </location>
</feature>
<dbReference type="eggNOG" id="COG0571">
    <property type="taxonomic scope" value="Bacteria"/>
</dbReference>
<dbReference type="GO" id="GO:0019843">
    <property type="term" value="F:rRNA binding"/>
    <property type="evidence" value="ECO:0007669"/>
    <property type="project" value="UniProtKB-KW"/>
</dbReference>
<gene>
    <name evidence="8" type="primary">rnc</name>
    <name evidence="12" type="ordered locus">Afer_1509</name>
</gene>
<dbReference type="SUPFAM" id="SSF69065">
    <property type="entry name" value="RNase III domain-like"/>
    <property type="match status" value="1"/>
</dbReference>
<dbReference type="HOGENOM" id="CLU_000907_1_3_11"/>
<keyword evidence="8" id="KW-0699">rRNA-binding</keyword>
<feature type="binding site" evidence="8">
    <location>
        <position position="117"/>
    </location>
    <ligand>
        <name>Mg(2+)</name>
        <dbReference type="ChEBI" id="CHEBI:18420"/>
    </ligand>
</feature>
<keyword evidence="6 8" id="KW-0378">Hydrolase</keyword>
<evidence type="ECO:0000313" key="13">
    <source>
        <dbReference type="Proteomes" id="UP000000771"/>
    </source>
</evidence>
<evidence type="ECO:0000256" key="2">
    <source>
        <dbReference type="ARBA" id="ARBA00010183"/>
    </source>
</evidence>
<feature type="domain" description="RNase III" evidence="11">
    <location>
        <begin position="8"/>
        <end position="128"/>
    </location>
</feature>
<name>C7M0C4_ACIFD</name>
<dbReference type="InterPro" id="IPR000999">
    <property type="entry name" value="RNase_III_dom"/>
</dbReference>
<dbReference type="GO" id="GO:0010468">
    <property type="term" value="P:regulation of gene expression"/>
    <property type="evidence" value="ECO:0007669"/>
    <property type="project" value="TreeGrafter"/>
</dbReference>
<evidence type="ECO:0000256" key="3">
    <source>
        <dbReference type="ARBA" id="ARBA00022664"/>
    </source>
</evidence>
<comment type="subunit">
    <text evidence="8">Homodimer.</text>
</comment>
<dbReference type="Pfam" id="PF00035">
    <property type="entry name" value="dsrm"/>
    <property type="match status" value="1"/>
</dbReference>
<dbReference type="RefSeq" id="WP_015798911.1">
    <property type="nucleotide sequence ID" value="NC_013124.1"/>
</dbReference>
<feature type="binding site" evidence="8">
    <location>
        <position position="46"/>
    </location>
    <ligand>
        <name>Mg(2+)</name>
        <dbReference type="ChEBI" id="CHEBI:18420"/>
    </ligand>
</feature>
<dbReference type="InterPro" id="IPR036389">
    <property type="entry name" value="RNase_III_sf"/>
</dbReference>
<proteinExistence type="inferred from homology"/>
<dbReference type="AlphaFoldDB" id="C7M0C4"/>
<dbReference type="PROSITE" id="PS50142">
    <property type="entry name" value="RNASE_3_2"/>
    <property type="match status" value="1"/>
</dbReference>
<organism evidence="12 13">
    <name type="scientific">Acidimicrobium ferrooxidans (strain DSM 10331 / JCM 15462 / NBRC 103882 / ICP)</name>
    <dbReference type="NCBI Taxonomy" id="525909"/>
    <lineage>
        <taxon>Bacteria</taxon>
        <taxon>Bacillati</taxon>
        <taxon>Actinomycetota</taxon>
        <taxon>Acidimicrobiia</taxon>
        <taxon>Acidimicrobiales</taxon>
        <taxon>Acidimicrobiaceae</taxon>
        <taxon>Acidimicrobium</taxon>
    </lineage>
</organism>
<dbReference type="OrthoDB" id="9805026at2"/>
<keyword evidence="8" id="KW-0698">rRNA processing</keyword>
<dbReference type="GO" id="GO:0003725">
    <property type="term" value="F:double-stranded RNA binding"/>
    <property type="evidence" value="ECO:0007669"/>
    <property type="project" value="TreeGrafter"/>
</dbReference>
<sequence length="263" mass="28428">MSRAKRRERSILELIPAALRDHPVVRQALVHKSASRDPLDSNERLEFLGDAVIELVVSDYLYRRYPDVDEGRLTQVRSALVSRRSLGSVGVQGGLLEAITVGQADALGPVLAANAVEALAGAVYLAGGFQLSVAFVLAILGPSLERVDGDLVLGDYKSLLHQALAKLHHQPPRYKVSWSGPDHDRRYRVVVQLPGGFEAAGEGASRKEAEQEACRLAILEANRRAEAAGLAQATTEAPSRPPRRRSSRRASPRPSEPERAGGA</sequence>
<comment type="similarity">
    <text evidence="2">Belongs to the ribonuclease III family.</text>
</comment>
<dbReference type="SUPFAM" id="SSF54768">
    <property type="entry name" value="dsRNA-binding domain-like"/>
    <property type="match status" value="1"/>
</dbReference>
<evidence type="ECO:0000256" key="8">
    <source>
        <dbReference type="HAMAP-Rule" id="MF_00104"/>
    </source>
</evidence>
<dbReference type="Gene3D" id="3.30.160.20">
    <property type="match status" value="1"/>
</dbReference>
<dbReference type="PROSITE" id="PS50137">
    <property type="entry name" value="DS_RBD"/>
    <property type="match status" value="1"/>
</dbReference>
<feature type="compositionally biased region" description="Basic residues" evidence="9">
    <location>
        <begin position="241"/>
        <end position="251"/>
    </location>
</feature>
<dbReference type="GO" id="GO:0004525">
    <property type="term" value="F:ribonuclease III activity"/>
    <property type="evidence" value="ECO:0007669"/>
    <property type="project" value="UniProtKB-UniRule"/>
</dbReference>
<dbReference type="SMART" id="SM00358">
    <property type="entry name" value="DSRM"/>
    <property type="match status" value="1"/>
</dbReference>
<evidence type="ECO:0000313" key="12">
    <source>
        <dbReference type="EMBL" id="ACU54432.1"/>
    </source>
</evidence>
<keyword evidence="13" id="KW-1185">Reference proteome</keyword>
<evidence type="ECO:0000256" key="7">
    <source>
        <dbReference type="ARBA" id="ARBA00022884"/>
    </source>
</evidence>
<dbReference type="GO" id="GO:0046872">
    <property type="term" value="F:metal ion binding"/>
    <property type="evidence" value="ECO:0007669"/>
    <property type="project" value="UniProtKB-KW"/>
</dbReference>
<keyword evidence="4 8" id="KW-0540">Nuclease</keyword>
<dbReference type="GO" id="GO:0006397">
    <property type="term" value="P:mRNA processing"/>
    <property type="evidence" value="ECO:0007669"/>
    <property type="project" value="UniProtKB-UniRule"/>
</dbReference>